<evidence type="ECO:0000313" key="8">
    <source>
        <dbReference type="EMBL" id="RII39614.1"/>
    </source>
</evidence>
<dbReference type="Proteomes" id="UP000265848">
    <property type="component" value="Unassembled WGS sequence"/>
</dbReference>
<dbReference type="Pfam" id="PF02417">
    <property type="entry name" value="Chromate_transp"/>
    <property type="match status" value="2"/>
</dbReference>
<dbReference type="AlphaFoldDB" id="A0A399J2R9"/>
<dbReference type="InterPro" id="IPR003370">
    <property type="entry name" value="Chromate_transpt"/>
</dbReference>
<feature type="transmembrane region" description="Helical" evidence="7">
    <location>
        <begin position="105"/>
        <end position="124"/>
    </location>
</feature>
<dbReference type="GO" id="GO:0005886">
    <property type="term" value="C:plasma membrane"/>
    <property type="evidence" value="ECO:0007669"/>
    <property type="project" value="UniProtKB-SubCell"/>
</dbReference>
<keyword evidence="5 7" id="KW-1133">Transmembrane helix</keyword>
<accession>A0A399J2R9</accession>
<evidence type="ECO:0000256" key="5">
    <source>
        <dbReference type="ARBA" id="ARBA00022989"/>
    </source>
</evidence>
<proteinExistence type="inferred from homology"/>
<feature type="transmembrane region" description="Helical" evidence="7">
    <location>
        <begin position="289"/>
        <end position="311"/>
    </location>
</feature>
<gene>
    <name evidence="8" type="primary">chrA</name>
    <name evidence="8" type="ORF">DL237_05520</name>
</gene>
<dbReference type="PANTHER" id="PTHR33567">
    <property type="entry name" value="CHROMATE ION TRANSPORTER (EUROFUNG)"/>
    <property type="match status" value="1"/>
</dbReference>
<feature type="transmembrane region" description="Helical" evidence="7">
    <location>
        <begin position="193"/>
        <end position="211"/>
    </location>
</feature>
<protein>
    <submittedName>
        <fullName evidence="8">Chromate efflux transporter</fullName>
    </submittedName>
</protein>
<comment type="subcellular location">
    <subcellularLocation>
        <location evidence="1">Cell membrane</location>
        <topology evidence="1">Multi-pass membrane protein</topology>
    </subcellularLocation>
</comment>
<evidence type="ECO:0000256" key="3">
    <source>
        <dbReference type="ARBA" id="ARBA00022475"/>
    </source>
</evidence>
<keyword evidence="3" id="KW-1003">Cell membrane</keyword>
<dbReference type="InterPro" id="IPR014047">
    <property type="entry name" value="Chr_Tranpt_l_chain"/>
</dbReference>
<evidence type="ECO:0000256" key="2">
    <source>
        <dbReference type="ARBA" id="ARBA00005262"/>
    </source>
</evidence>
<feature type="transmembrane region" description="Helical" evidence="7">
    <location>
        <begin position="218"/>
        <end position="240"/>
    </location>
</feature>
<dbReference type="OrthoDB" id="8969999at2"/>
<dbReference type="NCBIfam" id="TIGR00937">
    <property type="entry name" value="2A51"/>
    <property type="match status" value="1"/>
</dbReference>
<dbReference type="GO" id="GO:0015109">
    <property type="term" value="F:chromate transmembrane transporter activity"/>
    <property type="evidence" value="ECO:0007669"/>
    <property type="project" value="InterPro"/>
</dbReference>
<evidence type="ECO:0000313" key="9">
    <source>
        <dbReference type="Proteomes" id="UP000265848"/>
    </source>
</evidence>
<dbReference type="RefSeq" id="WP_119398049.1">
    <property type="nucleotide sequence ID" value="NZ_QWJJ01000004.1"/>
</dbReference>
<evidence type="ECO:0000256" key="6">
    <source>
        <dbReference type="ARBA" id="ARBA00023136"/>
    </source>
</evidence>
<dbReference type="EMBL" id="QWJJ01000004">
    <property type="protein sequence ID" value="RII39614.1"/>
    <property type="molecule type" value="Genomic_DNA"/>
</dbReference>
<reference evidence="8 9" key="1">
    <citation type="submission" date="2018-08" db="EMBL/GenBank/DDBJ databases">
        <title>Pseudooceanicola sediminis CY03 in the family Rhodobacteracea.</title>
        <authorList>
            <person name="Zhang Y.-J."/>
        </authorList>
    </citation>
    <scope>NUCLEOTIDE SEQUENCE [LARGE SCALE GENOMIC DNA]</scope>
    <source>
        <strain evidence="8 9">CY03</strain>
    </source>
</reference>
<feature type="transmembrane region" description="Helical" evidence="7">
    <location>
        <begin position="63"/>
        <end position="93"/>
    </location>
</feature>
<feature type="transmembrane region" description="Helical" evidence="7">
    <location>
        <begin position="374"/>
        <end position="407"/>
    </location>
</feature>
<comment type="similarity">
    <text evidence="2">Belongs to the chromate ion transporter (CHR) (TC 2.A.51) family.</text>
</comment>
<evidence type="ECO:0000256" key="4">
    <source>
        <dbReference type="ARBA" id="ARBA00022692"/>
    </source>
</evidence>
<keyword evidence="9" id="KW-1185">Reference proteome</keyword>
<dbReference type="PANTHER" id="PTHR33567:SF3">
    <property type="entry name" value="CHROMATE ION TRANSPORTER (EUROFUNG)"/>
    <property type="match status" value="1"/>
</dbReference>
<evidence type="ECO:0000256" key="1">
    <source>
        <dbReference type="ARBA" id="ARBA00004651"/>
    </source>
</evidence>
<keyword evidence="6 7" id="KW-0472">Membrane</keyword>
<evidence type="ECO:0000256" key="7">
    <source>
        <dbReference type="SAM" id="Phobius"/>
    </source>
</evidence>
<feature type="transmembrane region" description="Helical" evidence="7">
    <location>
        <begin position="332"/>
        <end position="354"/>
    </location>
</feature>
<comment type="caution">
    <text evidence="8">The sequence shown here is derived from an EMBL/GenBank/DDBJ whole genome shotgun (WGS) entry which is preliminary data.</text>
</comment>
<name>A0A399J2R9_9RHOB</name>
<sequence length="412" mass="43797">MFAAFGRIGIVSFGGPAAQISVMHEELVTRRGWIGEQGFLGALSFCMLLPGPEAMQLSTYCGWLLRGVAGGLLAGLLFVLPGALVIGALAILYLEWGAVPLVQQAFLGIKALVVAIVVQALIRLSRKALTGRDARILALLAFLAIFALGLPFPLIVLGAGLWGFLRGTTPTVPPAPAAAHRAPPRLGQTLRMVALWLVLWVTPTLALWVAGSEFLAELGFFFSKLAVVSFGGAYALLAWMTQTVVQDHAWLSAEQMIDALGLAETTPGPLILVTQFVGMLAAALRHGPIYGAGAGLLVLWVTFVPCFLWIFAFAPHVERLLAHPRLASGLRAITAAVVGIIASLAVWFTLHLIFDVVQTYHALPWPRLTSVQPVAVLLLGLAGWLIFALRLGLLPALACMALAGLACGRWMG</sequence>
<keyword evidence="4 7" id="KW-0812">Transmembrane</keyword>
<feature type="transmembrane region" description="Helical" evidence="7">
    <location>
        <begin position="136"/>
        <end position="165"/>
    </location>
</feature>
<dbReference type="PIRSF" id="PIRSF004810">
    <property type="entry name" value="ChrA"/>
    <property type="match status" value="1"/>
</dbReference>
<organism evidence="8 9">
    <name type="scientific">Pseudooceanicola sediminis</name>
    <dbReference type="NCBI Taxonomy" id="2211117"/>
    <lineage>
        <taxon>Bacteria</taxon>
        <taxon>Pseudomonadati</taxon>
        <taxon>Pseudomonadota</taxon>
        <taxon>Alphaproteobacteria</taxon>
        <taxon>Rhodobacterales</taxon>
        <taxon>Paracoccaceae</taxon>
        <taxon>Pseudooceanicola</taxon>
    </lineage>
</organism>